<feature type="non-terminal residue" evidence="3">
    <location>
        <position position="201"/>
    </location>
</feature>
<dbReference type="InParanoid" id="A0A2I4AMT4"/>
<evidence type="ECO:0000313" key="2">
    <source>
        <dbReference type="Proteomes" id="UP000192220"/>
    </source>
</evidence>
<dbReference type="GeneID" id="106512862"/>
<name>A0A2I4AMT4_AUSLI</name>
<feature type="region of interest" description="Disordered" evidence="1">
    <location>
        <begin position="107"/>
        <end position="201"/>
    </location>
</feature>
<feature type="compositionally biased region" description="Polar residues" evidence="1">
    <location>
        <begin position="111"/>
        <end position="126"/>
    </location>
</feature>
<proteinExistence type="predicted"/>
<dbReference type="AlphaFoldDB" id="A0A2I4AMT4"/>
<gene>
    <name evidence="3" type="primary">LOC106512862</name>
</gene>
<feature type="compositionally biased region" description="Low complexity" evidence="1">
    <location>
        <begin position="191"/>
        <end position="201"/>
    </location>
</feature>
<evidence type="ECO:0000256" key="1">
    <source>
        <dbReference type="SAM" id="MobiDB-lite"/>
    </source>
</evidence>
<reference evidence="3" key="1">
    <citation type="submission" date="2025-08" db="UniProtKB">
        <authorList>
            <consortium name="RefSeq"/>
        </authorList>
    </citation>
    <scope>IDENTIFICATION</scope>
</reference>
<dbReference type="KEGG" id="alim:106512862"/>
<dbReference type="RefSeq" id="XP_013856829.1">
    <property type="nucleotide sequence ID" value="XM_014001375.1"/>
</dbReference>
<organism evidence="2 3">
    <name type="scientific">Austrofundulus limnaeus</name>
    <name type="common">Annual killifish</name>
    <dbReference type="NCBI Taxonomy" id="52670"/>
    <lineage>
        <taxon>Eukaryota</taxon>
        <taxon>Metazoa</taxon>
        <taxon>Chordata</taxon>
        <taxon>Craniata</taxon>
        <taxon>Vertebrata</taxon>
        <taxon>Euteleostomi</taxon>
        <taxon>Actinopterygii</taxon>
        <taxon>Neopterygii</taxon>
        <taxon>Teleostei</taxon>
        <taxon>Neoteleostei</taxon>
        <taxon>Acanthomorphata</taxon>
        <taxon>Ovalentaria</taxon>
        <taxon>Atherinomorphae</taxon>
        <taxon>Cyprinodontiformes</taxon>
        <taxon>Rivulidae</taxon>
        <taxon>Austrofundulus</taxon>
    </lineage>
</organism>
<accession>A0A2I4AMT4</accession>
<sequence>MYRPLRQSFLSSLWGMSTGDPTSPLLGSTPEATATPPASQLTGQEHYQLPLLTVDDLRMFDSVCSETLAEDVSSWLSSARPDLHPDIGEDSDTTLEISLLTEFEPAPAASYSPTPESGPASLQPTWPSEGLEAWDSLQSTRPSEAFEARDSLQSTRPSEAFEARDSLQSTRPSEALEARDSLCSARPAEVSHTASHHSAST</sequence>
<keyword evidence="2" id="KW-1185">Reference proteome</keyword>
<feature type="compositionally biased region" description="Polar residues" evidence="1">
    <location>
        <begin position="30"/>
        <end position="44"/>
    </location>
</feature>
<evidence type="ECO:0000313" key="3">
    <source>
        <dbReference type="RefSeq" id="XP_013856829.1"/>
    </source>
</evidence>
<feature type="region of interest" description="Disordered" evidence="1">
    <location>
        <begin position="21"/>
        <end position="44"/>
    </location>
</feature>
<protein>
    <submittedName>
        <fullName evidence="3">Uncharacterized protein LOC106512862</fullName>
    </submittedName>
</protein>
<dbReference type="Proteomes" id="UP000192220">
    <property type="component" value="Unplaced"/>
</dbReference>